<keyword evidence="1" id="KW-1133">Transmembrane helix</keyword>
<keyword evidence="1" id="KW-0812">Transmembrane</keyword>
<dbReference type="RefSeq" id="WP_338225332.1">
    <property type="nucleotide sequence ID" value="NZ_BTPD01000011.1"/>
</dbReference>
<evidence type="ECO:0000313" key="3">
    <source>
        <dbReference type="Proteomes" id="UP001338309"/>
    </source>
</evidence>
<comment type="caution">
    <text evidence="2">The sequence shown here is derived from an EMBL/GenBank/DDBJ whole genome shotgun (WGS) entry which is preliminary data.</text>
</comment>
<organism evidence="2 3">
    <name type="scientific">Algoriphagus confluentis</name>
    <dbReference type="NCBI Taxonomy" id="1697556"/>
    <lineage>
        <taxon>Bacteria</taxon>
        <taxon>Pseudomonadati</taxon>
        <taxon>Bacteroidota</taxon>
        <taxon>Cytophagia</taxon>
        <taxon>Cytophagales</taxon>
        <taxon>Cyclobacteriaceae</taxon>
        <taxon>Algoriphagus</taxon>
    </lineage>
</organism>
<evidence type="ECO:0000256" key="1">
    <source>
        <dbReference type="SAM" id="Phobius"/>
    </source>
</evidence>
<proteinExistence type="predicted"/>
<keyword evidence="1" id="KW-0472">Membrane</keyword>
<gene>
    <name evidence="2" type="ORF">Aconfl_32650</name>
</gene>
<dbReference type="EMBL" id="BTPD01000011">
    <property type="protein sequence ID" value="GMQ30622.1"/>
    <property type="molecule type" value="Genomic_DNA"/>
</dbReference>
<name>A0ABQ6PV57_9BACT</name>
<feature type="transmembrane region" description="Helical" evidence="1">
    <location>
        <begin position="6"/>
        <end position="27"/>
    </location>
</feature>
<protein>
    <submittedName>
        <fullName evidence="2">Uncharacterized protein</fullName>
    </submittedName>
</protein>
<dbReference type="Proteomes" id="UP001338309">
    <property type="component" value="Unassembled WGS sequence"/>
</dbReference>
<evidence type="ECO:0000313" key="2">
    <source>
        <dbReference type="EMBL" id="GMQ30622.1"/>
    </source>
</evidence>
<sequence length="127" mass="15003">MRKFEINLILMLFVISIGFFILIYSVIIDPVRLRQGESLCLKYSSFHRKKIVNAKIISIIEVDSDHGALELQIKEDDSIYLIRIYEEIYDGFKLENKEFNKSSNSFDLKFSFGEVYKLIRTCDEFLE</sequence>
<keyword evidence="3" id="KW-1185">Reference proteome</keyword>
<accession>A0ABQ6PV57</accession>
<reference evidence="2 3" key="1">
    <citation type="submission" date="2023-08" db="EMBL/GenBank/DDBJ databases">
        <title>Draft genome sequence of Algoriphagus confluentis.</title>
        <authorList>
            <person name="Takatani N."/>
            <person name="Hosokawa M."/>
            <person name="Sawabe T."/>
        </authorList>
    </citation>
    <scope>NUCLEOTIDE SEQUENCE [LARGE SCALE GENOMIC DNA]</scope>
    <source>
        <strain evidence="2 3">NBRC 111222</strain>
    </source>
</reference>